<dbReference type="AlphaFoldDB" id="A0A1Z9Z455"/>
<keyword evidence="1" id="KW-0805">Transcription regulation</keyword>
<evidence type="ECO:0000256" key="2">
    <source>
        <dbReference type="ARBA" id="ARBA00023125"/>
    </source>
</evidence>
<proteinExistence type="predicted"/>
<dbReference type="InterPro" id="IPR036390">
    <property type="entry name" value="WH_DNA-bd_sf"/>
</dbReference>
<dbReference type="GO" id="GO:0003700">
    <property type="term" value="F:DNA-binding transcription factor activity"/>
    <property type="evidence" value="ECO:0007669"/>
    <property type="project" value="InterPro"/>
</dbReference>
<gene>
    <name evidence="5" type="ORF">CAP51_02515</name>
</gene>
<evidence type="ECO:0000256" key="1">
    <source>
        <dbReference type="ARBA" id="ARBA00023015"/>
    </source>
</evidence>
<evidence type="ECO:0000313" key="6">
    <source>
        <dbReference type="Proteomes" id="UP000196536"/>
    </source>
</evidence>
<keyword evidence="3" id="KW-0804">Transcription</keyword>
<sequence>MTNKYSKYFPIHDDFSIDDFPYYWISQVHGLYITKMDNSLKQYGLDNSRRRIILAVHARQNASISELAEMAIIKIPTATKIIYRLKDEGILDTSVCDTDSRITRVSLTTKGHDMVIKINEITSLLFNDSFAGLKPSEIKKLNDALKIIKNNLS</sequence>
<dbReference type="PROSITE" id="PS50995">
    <property type="entry name" value="HTH_MARR_2"/>
    <property type="match status" value="1"/>
</dbReference>
<dbReference type="OrthoDB" id="8684664at2"/>
<evidence type="ECO:0000259" key="4">
    <source>
        <dbReference type="PROSITE" id="PS50995"/>
    </source>
</evidence>
<dbReference type="InterPro" id="IPR000835">
    <property type="entry name" value="HTH_MarR-typ"/>
</dbReference>
<dbReference type="EMBL" id="NEXX01000001">
    <property type="protein sequence ID" value="OUY09212.1"/>
    <property type="molecule type" value="Genomic_DNA"/>
</dbReference>
<dbReference type="SMART" id="SM00347">
    <property type="entry name" value="HTH_MARR"/>
    <property type="match status" value="1"/>
</dbReference>
<evidence type="ECO:0000313" key="5">
    <source>
        <dbReference type="EMBL" id="OUY09212.1"/>
    </source>
</evidence>
<dbReference type="PANTHER" id="PTHR42756:SF1">
    <property type="entry name" value="TRANSCRIPTIONAL REPRESSOR OF EMRAB OPERON"/>
    <property type="match status" value="1"/>
</dbReference>
<reference evidence="5 6" key="1">
    <citation type="submission" date="2017-05" db="EMBL/GenBank/DDBJ databases">
        <title>Acinetobacter populi ANC 5415 (= PBJ7), whole genome shotgun sequencing project.</title>
        <authorList>
            <person name="Nemec A."/>
            <person name="Radolfova-Krizova L."/>
        </authorList>
    </citation>
    <scope>NUCLEOTIDE SEQUENCE [LARGE SCALE GENOMIC DNA]</scope>
    <source>
        <strain evidence="5 6">PBJ7</strain>
    </source>
</reference>
<dbReference type="GO" id="GO:0003677">
    <property type="term" value="F:DNA binding"/>
    <property type="evidence" value="ECO:0007669"/>
    <property type="project" value="UniProtKB-KW"/>
</dbReference>
<organism evidence="5 6">
    <name type="scientific">Acinetobacter populi</name>
    <dbReference type="NCBI Taxonomy" id="1582270"/>
    <lineage>
        <taxon>Bacteria</taxon>
        <taxon>Pseudomonadati</taxon>
        <taxon>Pseudomonadota</taxon>
        <taxon>Gammaproteobacteria</taxon>
        <taxon>Moraxellales</taxon>
        <taxon>Moraxellaceae</taxon>
        <taxon>Acinetobacter</taxon>
    </lineage>
</organism>
<accession>A0A1Z9Z455</accession>
<evidence type="ECO:0000256" key="3">
    <source>
        <dbReference type="ARBA" id="ARBA00023163"/>
    </source>
</evidence>
<dbReference type="RefSeq" id="WP_087619868.1">
    <property type="nucleotide sequence ID" value="NZ_NEXX01000001.1"/>
</dbReference>
<dbReference type="Gene3D" id="1.10.10.10">
    <property type="entry name" value="Winged helix-like DNA-binding domain superfamily/Winged helix DNA-binding domain"/>
    <property type="match status" value="1"/>
</dbReference>
<protein>
    <submittedName>
        <fullName evidence="5">MarR family transcriptional regulator</fullName>
    </submittedName>
</protein>
<dbReference type="InterPro" id="IPR036388">
    <property type="entry name" value="WH-like_DNA-bd_sf"/>
</dbReference>
<comment type="caution">
    <text evidence="5">The sequence shown here is derived from an EMBL/GenBank/DDBJ whole genome shotgun (WGS) entry which is preliminary data.</text>
</comment>
<feature type="domain" description="HTH marR-type" evidence="4">
    <location>
        <begin position="1"/>
        <end position="150"/>
    </location>
</feature>
<keyword evidence="2" id="KW-0238">DNA-binding</keyword>
<name>A0A1Z9Z455_9GAMM</name>
<dbReference type="PANTHER" id="PTHR42756">
    <property type="entry name" value="TRANSCRIPTIONAL REGULATOR, MARR"/>
    <property type="match status" value="1"/>
</dbReference>
<dbReference type="Proteomes" id="UP000196536">
    <property type="component" value="Unassembled WGS sequence"/>
</dbReference>
<dbReference type="SUPFAM" id="SSF46785">
    <property type="entry name" value="Winged helix' DNA-binding domain"/>
    <property type="match status" value="1"/>
</dbReference>
<keyword evidence="6" id="KW-1185">Reference proteome</keyword>